<dbReference type="Gene3D" id="2.40.30.130">
    <property type="match status" value="1"/>
</dbReference>
<evidence type="ECO:0000256" key="2">
    <source>
        <dbReference type="ARBA" id="ARBA00022723"/>
    </source>
</evidence>
<feature type="coiled-coil region" evidence="4">
    <location>
        <begin position="261"/>
        <end position="288"/>
    </location>
</feature>
<name>A0AA48H552_9BACT</name>
<proteinExistence type="predicted"/>
<accession>A0AA48H552</accession>
<dbReference type="InterPro" id="IPR012947">
    <property type="entry name" value="tRNA_SAD"/>
</dbReference>
<dbReference type="PANTHER" id="PTHR43462:SF1">
    <property type="entry name" value="ALANYL-TRNA EDITING PROTEIN AARSD1"/>
    <property type="match status" value="1"/>
</dbReference>
<dbReference type="SUPFAM" id="SSF50447">
    <property type="entry name" value="Translation proteins"/>
    <property type="match status" value="1"/>
</dbReference>
<evidence type="ECO:0000313" key="7">
    <source>
        <dbReference type="Proteomes" id="UP001238179"/>
    </source>
</evidence>
<dbReference type="SMART" id="SM00863">
    <property type="entry name" value="tRNA_SAD"/>
    <property type="match status" value="1"/>
</dbReference>
<comment type="cofactor">
    <cofactor evidence="1">
        <name>Zn(2+)</name>
        <dbReference type="ChEBI" id="CHEBI:29105"/>
    </cofactor>
</comment>
<dbReference type="EMBL" id="AP027080">
    <property type="protein sequence ID" value="BDU72048.1"/>
    <property type="molecule type" value="Genomic_DNA"/>
</dbReference>
<evidence type="ECO:0000313" key="6">
    <source>
        <dbReference type="EMBL" id="BDU72048.1"/>
    </source>
</evidence>
<keyword evidence="7" id="KW-1185">Reference proteome</keyword>
<dbReference type="RefSeq" id="WP_316414952.1">
    <property type="nucleotide sequence ID" value="NZ_AP027080.1"/>
</dbReference>
<keyword evidence="2" id="KW-0479">Metal-binding</keyword>
<gene>
    <name evidence="6" type="primary">alaS_1</name>
    <name evidence="6" type="ORF">METEAL_12220</name>
</gene>
<dbReference type="InterPro" id="IPR009000">
    <property type="entry name" value="Transl_B-barrel_sf"/>
</dbReference>
<reference evidence="7" key="1">
    <citation type="journal article" date="2023" name="Int. J. Syst. Evol. Microbiol.">
        <title>Mesoterricola silvestris gen. nov., sp. nov., Mesoterricola sediminis sp. nov., Geothrix oryzae sp. nov., Geothrix edaphica sp. nov., Geothrix rubra sp. nov., and Geothrix limicola sp. nov., six novel members of Acidobacteriota isolated from soils.</title>
        <authorList>
            <person name="Itoh H."/>
            <person name="Sugisawa Y."/>
            <person name="Mise K."/>
            <person name="Xu Z."/>
            <person name="Kuniyasu M."/>
            <person name="Ushijima N."/>
            <person name="Kawano K."/>
            <person name="Kobayashi E."/>
            <person name="Shiratori Y."/>
            <person name="Masuda Y."/>
            <person name="Senoo K."/>
        </authorList>
    </citation>
    <scope>NUCLEOTIDE SEQUENCE [LARGE SCALE GENOMIC DNA]</scope>
    <source>
        <strain evidence="7">W79</strain>
    </source>
</reference>
<dbReference type="GO" id="GO:0046872">
    <property type="term" value="F:metal ion binding"/>
    <property type="evidence" value="ECO:0007669"/>
    <property type="project" value="UniProtKB-KW"/>
</dbReference>
<dbReference type="GO" id="GO:0005524">
    <property type="term" value="F:ATP binding"/>
    <property type="evidence" value="ECO:0007669"/>
    <property type="project" value="InterPro"/>
</dbReference>
<keyword evidence="3" id="KW-0862">Zinc</keyword>
<dbReference type="Proteomes" id="UP001238179">
    <property type="component" value="Chromosome"/>
</dbReference>
<organism evidence="6 7">
    <name type="scientific">Mesoterricola silvestris</name>
    <dbReference type="NCBI Taxonomy" id="2927979"/>
    <lineage>
        <taxon>Bacteria</taxon>
        <taxon>Pseudomonadati</taxon>
        <taxon>Acidobacteriota</taxon>
        <taxon>Holophagae</taxon>
        <taxon>Holophagales</taxon>
        <taxon>Holophagaceae</taxon>
        <taxon>Mesoterricola</taxon>
    </lineage>
</organism>
<dbReference type="InterPro" id="IPR051335">
    <property type="entry name" value="Alanyl-tRNA_Editing_Enzymes"/>
</dbReference>
<evidence type="ECO:0000256" key="4">
    <source>
        <dbReference type="SAM" id="Coils"/>
    </source>
</evidence>
<dbReference type="Gene3D" id="3.30.980.10">
    <property type="entry name" value="Threonyl-trna Synthetase, Chain A, domain 2"/>
    <property type="match status" value="1"/>
</dbReference>
<dbReference type="KEGG" id="msil:METEAL_12220"/>
<evidence type="ECO:0000256" key="3">
    <source>
        <dbReference type="ARBA" id="ARBA00022833"/>
    </source>
</evidence>
<dbReference type="GO" id="GO:0004812">
    <property type="term" value="F:aminoacyl-tRNA ligase activity"/>
    <property type="evidence" value="ECO:0007669"/>
    <property type="project" value="InterPro"/>
</dbReference>
<protein>
    <submittedName>
        <fullName evidence="6">Alanyl-tRNA editing protein</fullName>
    </submittedName>
</protein>
<dbReference type="GO" id="GO:0002196">
    <property type="term" value="F:Ser-tRNA(Ala) deacylase activity"/>
    <property type="evidence" value="ECO:0007669"/>
    <property type="project" value="TreeGrafter"/>
</dbReference>
<evidence type="ECO:0000256" key="1">
    <source>
        <dbReference type="ARBA" id="ARBA00001947"/>
    </source>
</evidence>
<sequence>MSDLAAYERDPYLTELDTAVVRAGDDGRPFAVLADTVLYPEGGGQPPDHGSLGAAEVLDVQKRDGEVRHYLSAPVAPGPARVRLDWDRRFDHMQQHTGQHLLTAVAQDRFAWATTAFHLGEEVCDIELATPAIRGAELRALEEAVAAEIRAARPVSAARVKPGDLAGLQVRSRGLPEGFTGDVRLVTIQGVDTNTCGGTHVRSTAELEAVALLGTEGLRGGTRLFFVAGGRARRRLAAHETRNAALRTLLGAPDAGLVPALEGRLEQMRALDRRVRALEEDLAGLVVEALASRPGPVADHHFEGRDAGFLQRAARQLAAAAPHKAVFFTSTLEGQHFFLLTAGEASALDVPARGRELAALLGGRGGGSGRLFQGKASTLEARGAAAALLS</sequence>
<dbReference type="InterPro" id="IPR018163">
    <property type="entry name" value="Thr/Ala-tRNA-synth_IIc_edit"/>
</dbReference>
<dbReference type="Pfam" id="PF07973">
    <property type="entry name" value="tRNA_SAD"/>
    <property type="match status" value="1"/>
</dbReference>
<dbReference type="SUPFAM" id="SSF55186">
    <property type="entry name" value="ThrRS/AlaRS common domain"/>
    <property type="match status" value="1"/>
</dbReference>
<dbReference type="Gene3D" id="3.10.310.40">
    <property type="match status" value="1"/>
</dbReference>
<dbReference type="PANTHER" id="PTHR43462">
    <property type="entry name" value="ALANYL-TRNA EDITING PROTEIN"/>
    <property type="match status" value="1"/>
</dbReference>
<dbReference type="GO" id="GO:0043039">
    <property type="term" value="P:tRNA aminoacylation"/>
    <property type="evidence" value="ECO:0007669"/>
    <property type="project" value="InterPro"/>
</dbReference>
<keyword evidence="4" id="KW-0175">Coiled coil</keyword>
<evidence type="ECO:0000259" key="5">
    <source>
        <dbReference type="SMART" id="SM00863"/>
    </source>
</evidence>
<feature type="domain" description="Threonyl/alanyl tRNA synthetase SAD" evidence="5">
    <location>
        <begin position="183"/>
        <end position="225"/>
    </location>
</feature>
<dbReference type="AlphaFoldDB" id="A0AA48H552"/>